<keyword evidence="2" id="KW-1185">Reference proteome</keyword>
<protein>
    <recommendedName>
        <fullName evidence="3">DUF4388 domain-containing protein</fullName>
    </recommendedName>
</protein>
<dbReference type="RefSeq" id="WP_267535897.1">
    <property type="nucleotide sequence ID" value="NZ_JAPNKA010000001.1"/>
</dbReference>
<proteinExistence type="predicted"/>
<accession>A0ABT4A723</accession>
<reference evidence="1 2" key="1">
    <citation type="submission" date="2022-11" db="EMBL/GenBank/DDBJ databases">
        <title>Minimal conservation of predation-associated metabolite biosynthetic gene clusters underscores biosynthetic potential of Myxococcota including descriptions for ten novel species: Archangium lansinium sp. nov., Myxococcus landrumus sp. nov., Nannocystis bai.</title>
        <authorList>
            <person name="Ahearne A."/>
            <person name="Stevens C."/>
            <person name="Phillips K."/>
        </authorList>
    </citation>
    <scope>NUCLEOTIDE SEQUENCE [LARGE SCALE GENOMIC DNA]</scope>
    <source>
        <strain evidence="1 2">MIWBW</strain>
    </source>
</reference>
<organism evidence="1 2">
    <name type="scientific">Archangium lansingense</name>
    <dbReference type="NCBI Taxonomy" id="2995310"/>
    <lineage>
        <taxon>Bacteria</taxon>
        <taxon>Pseudomonadati</taxon>
        <taxon>Myxococcota</taxon>
        <taxon>Myxococcia</taxon>
        <taxon>Myxococcales</taxon>
        <taxon>Cystobacterineae</taxon>
        <taxon>Archangiaceae</taxon>
        <taxon>Archangium</taxon>
    </lineage>
</organism>
<comment type="caution">
    <text evidence="1">The sequence shown here is derived from an EMBL/GenBank/DDBJ whole genome shotgun (WGS) entry which is preliminary data.</text>
</comment>
<name>A0ABT4A723_9BACT</name>
<evidence type="ECO:0000313" key="2">
    <source>
        <dbReference type="Proteomes" id="UP001207654"/>
    </source>
</evidence>
<evidence type="ECO:0008006" key="3">
    <source>
        <dbReference type="Google" id="ProtNLM"/>
    </source>
</evidence>
<dbReference type="Proteomes" id="UP001207654">
    <property type="component" value="Unassembled WGS sequence"/>
</dbReference>
<gene>
    <name evidence="1" type="ORF">OV287_21425</name>
</gene>
<evidence type="ECO:0000313" key="1">
    <source>
        <dbReference type="EMBL" id="MCY1077044.1"/>
    </source>
</evidence>
<sequence>MPEHSSIRVRFIEAETGQLMGESEVPAEQLPQSFEAATSMDIGESSFEVVSADPMTAQEFLQTGTLRLELREVKHEMVDPRELLYSLPTISNELPPIAEGSTKLGKFVLELREDDWRQVELVTLSLQPTIATVFAAIERIYTEHRKSSGFDELHIRKEMPAPLEGTSLTLADLRGAMGETAKWLDGVSFRGVAGLVEGSFAVGLPSGPALYGLQREGRISVLGLHLTGVNTAVEGDARLLAALASKHQLCLVDWCRVEQVPASAERIQAWLSGQD</sequence>
<dbReference type="EMBL" id="JAPNKA010000001">
    <property type="protein sequence ID" value="MCY1077044.1"/>
    <property type="molecule type" value="Genomic_DNA"/>
</dbReference>